<protein>
    <recommendedName>
        <fullName evidence="1">Protein NO VEIN C-terminal domain-containing protein</fullName>
    </recommendedName>
</protein>
<feature type="domain" description="Protein NO VEIN C-terminal" evidence="1">
    <location>
        <begin position="244"/>
        <end position="334"/>
    </location>
</feature>
<evidence type="ECO:0000259" key="1">
    <source>
        <dbReference type="Pfam" id="PF13020"/>
    </source>
</evidence>
<dbReference type="InterPro" id="IPR024975">
    <property type="entry name" value="NOV_C"/>
</dbReference>
<gene>
    <name evidence="2" type="ordered locus">AciX8_2303</name>
</gene>
<evidence type="ECO:0000313" key="2">
    <source>
        <dbReference type="EMBL" id="AEU36621.1"/>
    </source>
</evidence>
<reference evidence="2 3" key="1">
    <citation type="submission" date="2011-11" db="EMBL/GenBank/DDBJ databases">
        <title>Complete sequence of Granulicella mallensis MP5ACTX8.</title>
        <authorList>
            <consortium name="US DOE Joint Genome Institute"/>
            <person name="Lucas S."/>
            <person name="Copeland A."/>
            <person name="Lapidus A."/>
            <person name="Cheng J.-F."/>
            <person name="Goodwin L."/>
            <person name="Pitluck S."/>
            <person name="Peters L."/>
            <person name="Lu M."/>
            <person name="Detter J.C."/>
            <person name="Han C."/>
            <person name="Tapia R."/>
            <person name="Land M."/>
            <person name="Hauser L."/>
            <person name="Kyrpides N."/>
            <person name="Ivanova N."/>
            <person name="Mikhailova N."/>
            <person name="Pagani I."/>
            <person name="Rawat S."/>
            <person name="Mannisto M."/>
            <person name="Haggblom M."/>
            <person name="Woyke T."/>
        </authorList>
    </citation>
    <scope>NUCLEOTIDE SEQUENCE [LARGE SCALE GENOMIC DNA]</scope>
    <source>
        <strain evidence="3">ATCC BAA-1857 / DSM 23137 / MP5ACTX8</strain>
    </source>
</reference>
<keyword evidence="3" id="KW-1185">Reference proteome</keyword>
<evidence type="ECO:0000313" key="3">
    <source>
        <dbReference type="Proteomes" id="UP000007113"/>
    </source>
</evidence>
<dbReference type="EMBL" id="CP003130">
    <property type="protein sequence ID" value="AEU36621.1"/>
    <property type="molecule type" value="Genomic_DNA"/>
</dbReference>
<dbReference type="eggNOG" id="COG4127">
    <property type="taxonomic scope" value="Bacteria"/>
</dbReference>
<dbReference type="HOGENOM" id="CLU_056338_0_0_0"/>
<accession>G8NWA9</accession>
<dbReference type="Pfam" id="PF13020">
    <property type="entry name" value="NOV_C"/>
    <property type="match status" value="1"/>
</dbReference>
<dbReference type="Proteomes" id="UP000007113">
    <property type="component" value="Chromosome"/>
</dbReference>
<sequence>MKDLAKFDAQYDSSHEDTALQTRGLFLRRFPLHSLDKLMLDDYVVGHNEPSFCNLVESGTKMWANIQGATSFKFGIYFGRTKSDPTRKYRFAEKFGTSEKEAFAVVKAALLDLVALGAAPSPDFVAIDANPLSQMFKAKILSLYYSERFLAVCSPEHLDMLGEIMGFDVNLPRSKYQNLLLKAKSGNSLTAKWSEPKFMAYLYKVYVRGDRAIGSPIDKPRVKKHRRVDFEEMQNQRSKIGRIAEEYALAWEKERLIGARLEHRVKNIEDRRDHPGYGHDFLSFNTNNKHRFIEVKCVAKLSDGHRFFLSDNEHQTSLTKEHREAYYFYLVFLGRDGRPADLLAVLAEQLYPKAEMLPSSYEVRFDRCEFHKTAE</sequence>
<dbReference type="RefSeq" id="WP_014265499.1">
    <property type="nucleotide sequence ID" value="NC_016631.1"/>
</dbReference>
<organism evidence="2 3">
    <name type="scientific">Granulicella mallensis (strain ATCC BAA-1857 / DSM 23137 / MP5ACTX8)</name>
    <dbReference type="NCBI Taxonomy" id="682795"/>
    <lineage>
        <taxon>Bacteria</taxon>
        <taxon>Pseudomonadati</taxon>
        <taxon>Acidobacteriota</taxon>
        <taxon>Terriglobia</taxon>
        <taxon>Terriglobales</taxon>
        <taxon>Acidobacteriaceae</taxon>
        <taxon>Granulicella</taxon>
    </lineage>
</organism>
<proteinExistence type="predicted"/>
<dbReference type="AlphaFoldDB" id="G8NWA9"/>
<name>G8NWA9_GRAMM</name>
<dbReference type="KEGG" id="gma:AciX8_2303"/>